<dbReference type="SMART" id="SM00304">
    <property type="entry name" value="HAMP"/>
    <property type="match status" value="1"/>
</dbReference>
<evidence type="ECO:0000313" key="11">
    <source>
        <dbReference type="Proteomes" id="UP000092713"/>
    </source>
</evidence>
<evidence type="ECO:0000256" key="6">
    <source>
        <dbReference type="SAM" id="MobiDB-lite"/>
    </source>
</evidence>
<dbReference type="Pfam" id="PF00015">
    <property type="entry name" value="MCPsignal"/>
    <property type="match status" value="1"/>
</dbReference>
<dbReference type="InterPro" id="IPR047347">
    <property type="entry name" value="YvaQ-like_sensor"/>
</dbReference>
<evidence type="ECO:0000313" key="10">
    <source>
        <dbReference type="EMBL" id="OBV38228.1"/>
    </source>
</evidence>
<dbReference type="PROSITE" id="PS50111">
    <property type="entry name" value="CHEMOTAXIS_TRANSDUC_2"/>
    <property type="match status" value="1"/>
</dbReference>
<keyword evidence="4" id="KW-0807">Transducer</keyword>
<evidence type="ECO:0000259" key="8">
    <source>
        <dbReference type="PROSITE" id="PS50111"/>
    </source>
</evidence>
<keyword evidence="2" id="KW-0488">Methylation</keyword>
<dbReference type="AlphaFoldDB" id="A0A1A7C1N1"/>
<evidence type="ECO:0000256" key="7">
    <source>
        <dbReference type="SAM" id="Phobius"/>
    </source>
</evidence>
<keyword evidence="5" id="KW-0175">Coiled coil</keyword>
<name>A0A1A7C1N1_9BURK</name>
<dbReference type="Pfam" id="PF00672">
    <property type="entry name" value="HAMP"/>
    <property type="match status" value="1"/>
</dbReference>
<keyword evidence="7" id="KW-0812">Transmembrane</keyword>
<dbReference type="PANTHER" id="PTHR43531">
    <property type="entry name" value="PROTEIN ICFG"/>
    <property type="match status" value="1"/>
</dbReference>
<feature type="coiled-coil region" evidence="5">
    <location>
        <begin position="479"/>
        <end position="517"/>
    </location>
</feature>
<dbReference type="GO" id="GO:0005886">
    <property type="term" value="C:plasma membrane"/>
    <property type="evidence" value="ECO:0007669"/>
    <property type="project" value="TreeGrafter"/>
</dbReference>
<dbReference type="InterPro" id="IPR004089">
    <property type="entry name" value="MCPsignal_dom"/>
</dbReference>
<dbReference type="STRING" id="1747903.ASR47_1005182"/>
<accession>A0A1A7C1N1</accession>
<evidence type="ECO:0000256" key="3">
    <source>
        <dbReference type="ARBA" id="ARBA00029447"/>
    </source>
</evidence>
<dbReference type="SUPFAM" id="SSF58104">
    <property type="entry name" value="Methyl-accepting chemotaxis protein (MCP) signaling domain"/>
    <property type="match status" value="1"/>
</dbReference>
<dbReference type="FunFam" id="1.10.287.950:FF:000001">
    <property type="entry name" value="Methyl-accepting chemotaxis sensory transducer"/>
    <property type="match status" value="1"/>
</dbReference>
<dbReference type="Proteomes" id="UP000092713">
    <property type="component" value="Unassembled WGS sequence"/>
</dbReference>
<evidence type="ECO:0000256" key="1">
    <source>
        <dbReference type="ARBA" id="ARBA00004370"/>
    </source>
</evidence>
<evidence type="ECO:0000256" key="4">
    <source>
        <dbReference type="PROSITE-ProRule" id="PRU00284"/>
    </source>
</evidence>
<dbReference type="GO" id="GO:0006935">
    <property type="term" value="P:chemotaxis"/>
    <property type="evidence" value="ECO:0007669"/>
    <property type="project" value="InterPro"/>
</dbReference>
<dbReference type="PRINTS" id="PR00260">
    <property type="entry name" value="CHEMTRNSDUCR"/>
</dbReference>
<comment type="caution">
    <text evidence="10">The sequence shown here is derived from an EMBL/GenBank/DDBJ whole genome shotgun (WGS) entry which is preliminary data.</text>
</comment>
<keyword evidence="7" id="KW-0472">Membrane</keyword>
<dbReference type="InterPro" id="IPR024478">
    <property type="entry name" value="HlyB_4HB_MCP"/>
</dbReference>
<dbReference type="Pfam" id="PF12729">
    <property type="entry name" value="4HB_MCP_1"/>
    <property type="match status" value="1"/>
</dbReference>
<dbReference type="PATRIC" id="fig|1747903.4.peg.1771"/>
<dbReference type="InterPro" id="IPR004090">
    <property type="entry name" value="Chemotax_Me-accpt_rcpt"/>
</dbReference>
<organism evidence="10 11">
    <name type="scientific">Janthinobacterium psychrotolerans</name>
    <dbReference type="NCBI Taxonomy" id="1747903"/>
    <lineage>
        <taxon>Bacteria</taxon>
        <taxon>Pseudomonadati</taxon>
        <taxon>Pseudomonadota</taxon>
        <taxon>Betaproteobacteria</taxon>
        <taxon>Burkholderiales</taxon>
        <taxon>Oxalobacteraceae</taxon>
        <taxon>Janthinobacterium</taxon>
    </lineage>
</organism>
<feature type="transmembrane region" description="Helical" evidence="7">
    <location>
        <begin position="22"/>
        <end position="42"/>
    </location>
</feature>
<dbReference type="GO" id="GO:0007165">
    <property type="term" value="P:signal transduction"/>
    <property type="evidence" value="ECO:0007669"/>
    <property type="project" value="UniProtKB-KW"/>
</dbReference>
<dbReference type="GO" id="GO:0004888">
    <property type="term" value="F:transmembrane signaling receptor activity"/>
    <property type="evidence" value="ECO:0007669"/>
    <property type="project" value="InterPro"/>
</dbReference>
<dbReference type="PANTHER" id="PTHR43531:SF14">
    <property type="entry name" value="METHYL-ACCEPTING CHEMOTAXIS PROTEIN I-RELATED"/>
    <property type="match status" value="1"/>
</dbReference>
<dbReference type="InterPro" id="IPR003660">
    <property type="entry name" value="HAMP_dom"/>
</dbReference>
<dbReference type="SMART" id="SM00283">
    <property type="entry name" value="MA"/>
    <property type="match status" value="1"/>
</dbReference>
<dbReference type="InterPro" id="IPR051310">
    <property type="entry name" value="MCP_chemotaxis"/>
</dbReference>
<evidence type="ECO:0000256" key="5">
    <source>
        <dbReference type="SAM" id="Coils"/>
    </source>
</evidence>
<comment type="subcellular location">
    <subcellularLocation>
        <location evidence="1">Membrane</location>
    </subcellularLocation>
</comment>
<evidence type="ECO:0000259" key="9">
    <source>
        <dbReference type="PROSITE" id="PS50885"/>
    </source>
</evidence>
<feature type="region of interest" description="Disordered" evidence="6">
    <location>
        <begin position="529"/>
        <end position="549"/>
    </location>
</feature>
<sequence length="549" mass="58294">MAICLILKNANNMANMNIGTRLRWAFAVLTLLLLATAALSVLRLSSLDERMRGVVDREYPKTVLANEIIKQVNVIARSSRNLFLMFELDQVAQERDTIARASAATEKLLGELDGKIGGEQGKQLMQAVKEARGVFNTGRDKVLALLYDGARDEASALLLQTVRADQLRYMGALENLITHQHNLMVEAGKQVREEYLAARAMVLALSAAAILFSIITAWLVTRSIVRPLQHALGVAQTVAAGDLSSTFGQHASDETGRLLDALAIMNDNLRDIVRQVRSGTDTIATASTEIAAGNIDLSARTEEQASSLEQTASAMEELSSTVQQNVDNARQASTLALAAAQVANRGGEAVGQVINTMEAISSSSAQIAEIIGVIDGIAFQTNILALNAAVEAARAGEQGRGFAVVATEVRNLAQRSASAARDIRALIATSGEQVSNGSALVVQAGATMHEVVQAVEKVSRMVSDITTASAEQSTGIGQISEAVLQMDEVTQQNAALVEEAAAASQSLESEAARLQRVVSVFRLRQEHASLPPADSGATGQTRPVLRLPA</sequence>
<feature type="domain" description="Methyl-accepting transducer" evidence="8">
    <location>
        <begin position="279"/>
        <end position="508"/>
    </location>
</feature>
<dbReference type="Gene3D" id="1.10.287.950">
    <property type="entry name" value="Methyl-accepting chemotaxis protein"/>
    <property type="match status" value="1"/>
</dbReference>
<feature type="transmembrane region" description="Helical" evidence="7">
    <location>
        <begin position="196"/>
        <end position="220"/>
    </location>
</feature>
<gene>
    <name evidence="10" type="ORF">ASR47_1005182</name>
</gene>
<dbReference type="EMBL" id="LOCQ01000058">
    <property type="protein sequence ID" value="OBV38228.1"/>
    <property type="molecule type" value="Genomic_DNA"/>
</dbReference>
<proteinExistence type="inferred from homology"/>
<protein>
    <submittedName>
        <fullName evidence="10">Methyl-accepting chemotaxis protein</fullName>
    </submittedName>
</protein>
<dbReference type="PROSITE" id="PS50885">
    <property type="entry name" value="HAMP"/>
    <property type="match status" value="1"/>
</dbReference>
<dbReference type="CDD" id="cd11386">
    <property type="entry name" value="MCP_signal"/>
    <property type="match status" value="1"/>
</dbReference>
<feature type="domain" description="HAMP" evidence="9">
    <location>
        <begin position="222"/>
        <end position="274"/>
    </location>
</feature>
<evidence type="ECO:0000256" key="2">
    <source>
        <dbReference type="ARBA" id="ARBA00022481"/>
    </source>
</evidence>
<keyword evidence="11" id="KW-1185">Reference proteome</keyword>
<comment type="similarity">
    <text evidence="3">Belongs to the methyl-accepting chemotaxis (MCP) protein family.</text>
</comment>
<reference evidence="10 11" key="1">
    <citation type="submission" date="2016-04" db="EMBL/GenBank/DDBJ databases">
        <title>Draft genome sequence of Janthinobacterium psychrotolerans sp. nov., isolated from freshwater sediments in Denmark.</title>
        <authorList>
            <person name="Gong X."/>
            <person name="Skrivergaard S."/>
            <person name="Korsgaard B.S."/>
            <person name="Schreiber L."/>
            <person name="Marshall I.P."/>
            <person name="Finster K."/>
            <person name="Schramm A."/>
        </authorList>
    </citation>
    <scope>NUCLEOTIDE SEQUENCE [LARGE SCALE GENOMIC DNA]</scope>
    <source>
        <strain evidence="10 11">S3-2</strain>
    </source>
</reference>
<keyword evidence="7" id="KW-1133">Transmembrane helix</keyword>
<dbReference type="CDD" id="cd19411">
    <property type="entry name" value="MCP2201-like_sensor"/>
    <property type="match status" value="1"/>
</dbReference>